<feature type="domain" description="Pyruvate/ketoisovalerate oxidoreductase catalytic" evidence="3">
    <location>
        <begin position="44"/>
        <end position="231"/>
    </location>
</feature>
<dbReference type="EC" id="1.2.7.3" evidence="6"/>
<dbReference type="RefSeq" id="WP_150512548.1">
    <property type="nucleotide sequence ID" value="NZ_BMSQ01000008.1"/>
</dbReference>
<dbReference type="Proteomes" id="UP000326505">
    <property type="component" value="Chromosome"/>
</dbReference>
<dbReference type="Gene3D" id="3.40.50.970">
    <property type="match status" value="1"/>
</dbReference>
<protein>
    <submittedName>
        <fullName evidence="7">2-oxoacid:acceptor oxidoreductase subunit alpha</fullName>
    </submittedName>
    <submittedName>
        <fullName evidence="6">2-oxoglutarate ferredoxin oxidoreductase subunit alpha</fullName>
        <ecNumber evidence="6">1.2.7.11</ecNumber>
        <ecNumber evidence="6">1.2.7.3</ecNumber>
    </submittedName>
</protein>
<dbReference type="GO" id="GO:0000287">
    <property type="term" value="F:magnesium ion binding"/>
    <property type="evidence" value="ECO:0007669"/>
    <property type="project" value="UniProtKB-ARBA"/>
</dbReference>
<dbReference type="InterPro" id="IPR019752">
    <property type="entry name" value="Pyrv/ketoisovalerate_OxRed_cat"/>
</dbReference>
<keyword evidence="9" id="KW-1185">Reference proteome</keyword>
<dbReference type="NCBIfam" id="TIGR03710">
    <property type="entry name" value="OAFO_sf"/>
    <property type="match status" value="1"/>
</dbReference>
<dbReference type="Pfam" id="PF01558">
    <property type="entry name" value="POR"/>
    <property type="match status" value="1"/>
</dbReference>
<dbReference type="PANTHER" id="PTHR32154">
    <property type="entry name" value="PYRUVATE-FLAVODOXIN OXIDOREDUCTASE-RELATED"/>
    <property type="match status" value="1"/>
</dbReference>
<dbReference type="GO" id="GO:0047553">
    <property type="term" value="F:2-oxoglutarate synthase activity"/>
    <property type="evidence" value="ECO:0007669"/>
    <property type="project" value="UniProtKB-EC"/>
</dbReference>
<dbReference type="Proteomes" id="UP000549009">
    <property type="component" value="Unassembled WGS sequence"/>
</dbReference>
<evidence type="ECO:0000259" key="5">
    <source>
        <dbReference type="Pfam" id="PF17147"/>
    </source>
</evidence>
<evidence type="ECO:0000313" key="8">
    <source>
        <dbReference type="Proteomes" id="UP000326505"/>
    </source>
</evidence>
<dbReference type="EMBL" id="JACHJD010000020">
    <property type="protein sequence ID" value="MBB5108656.1"/>
    <property type="molecule type" value="Genomic_DNA"/>
</dbReference>
<dbReference type="InterPro" id="IPR033412">
    <property type="entry name" value="PFOR_II"/>
</dbReference>
<dbReference type="FunFam" id="3.40.50.970:FF:000022">
    <property type="entry name" value="2-oxoglutarate ferredoxin oxidoreductase alpha subunit"/>
    <property type="match status" value="1"/>
</dbReference>
<dbReference type="InterPro" id="IPR002869">
    <property type="entry name" value="Pyrv_flavodox_OxRed_cen"/>
</dbReference>
<evidence type="ECO:0000259" key="3">
    <source>
        <dbReference type="Pfam" id="PF01558"/>
    </source>
</evidence>
<sequence length="643" mass="69046">MTSQVSSPAEQADEAVVGEQRKPAGEKDVRRLDRVIIRFAGDSGDGMQLTGDRFTSETASFGNDLSTLPNFPAEIRAPAGTLPGVSSFQLHFADHDILTPGDAPNVLVAMNPAALKANIADVPRGAEIIVNTDEFTKRAMQKVGYEASPLEDGSLDGFQVHPVPLTTLTVEALKDFDLSRKDAGRSKNMFALGLLSWMYHRPTEGTERFLRTKFAKKPDIAEANITAFRAGWNFGETTEDFAVSYEVAPAATAFPPGTYRNISGNLALAYGLIAASRQADLPLYLGSYPITPASDILHELSKHKNFGVRTFQAEDEIAGIGAALGAAFGGSLAVTTTSGPGVALKSETIGLAVSLELPLVVVDIQRGGPSTGLPTKTEQADLLQAMYGRNGEAPVPVVAPRTPADCFEASLEAARIALTYRTPVFLLSDGYLANGSEPWRVPEPDELPDLRVQFASGPNHTLPDGTDVFWPYLRDPKTLARPWAVPGTPGLEHRIGGIEKQDGTGNISYDPANHDFMVRTRQAKVDGIAVPDLEVDDANGDARLLVLGWGSTYGPITAAVRRLRAAGQSVAQAHLRHLNPFPRNLGDVLKRYDKVVIPEMNLGQLATLIRAEYLVDAVSYNQVNGMPFKAEQLATALKEAIDG</sequence>
<dbReference type="KEGG" id="sspb:CP982_24940"/>
<proteinExistence type="predicted"/>
<evidence type="ECO:0000259" key="4">
    <source>
        <dbReference type="Pfam" id="PF01855"/>
    </source>
</evidence>
<dbReference type="SUPFAM" id="SSF52518">
    <property type="entry name" value="Thiamin diphosphate-binding fold (THDP-binding)"/>
    <property type="match status" value="1"/>
</dbReference>
<accession>A0A5P2XF11</accession>
<feature type="domain" description="Pyruvate flavodoxin/ferredoxin oxidoreductase pyrimidine binding" evidence="4">
    <location>
        <begin position="286"/>
        <end position="502"/>
    </location>
</feature>
<dbReference type="SUPFAM" id="SSF53323">
    <property type="entry name" value="Pyruvate-ferredoxin oxidoreductase, PFOR, domain III"/>
    <property type="match status" value="1"/>
</dbReference>
<evidence type="ECO:0000256" key="1">
    <source>
        <dbReference type="ARBA" id="ARBA00023002"/>
    </source>
</evidence>
<dbReference type="EMBL" id="CP023690">
    <property type="protein sequence ID" value="QEV61550.1"/>
    <property type="molecule type" value="Genomic_DNA"/>
</dbReference>
<dbReference type="InterPro" id="IPR029061">
    <property type="entry name" value="THDP-binding"/>
</dbReference>
<evidence type="ECO:0000313" key="6">
    <source>
        <dbReference type="EMBL" id="MBB5108656.1"/>
    </source>
</evidence>
<dbReference type="InterPro" id="IPR002880">
    <property type="entry name" value="Pyrv_Fd/Flavodoxin_OxRdtase_N"/>
</dbReference>
<gene>
    <name evidence="7" type="ORF">CP982_24940</name>
    <name evidence="6" type="ORF">FHS40_007778</name>
</gene>
<dbReference type="InterPro" id="IPR050722">
    <property type="entry name" value="Pyruvate:ferred/Flavod_OxRd"/>
</dbReference>
<evidence type="ECO:0000313" key="9">
    <source>
        <dbReference type="Proteomes" id="UP000549009"/>
    </source>
</evidence>
<feature type="region of interest" description="Disordered" evidence="2">
    <location>
        <begin position="1"/>
        <end position="27"/>
    </location>
</feature>
<dbReference type="OrthoDB" id="9794954at2"/>
<dbReference type="FunFam" id="3.40.920.10:FF:000002">
    <property type="entry name" value="2-oxoglutarate oxidoreductase, alpha subunit"/>
    <property type="match status" value="1"/>
</dbReference>
<evidence type="ECO:0000256" key="2">
    <source>
        <dbReference type="SAM" id="MobiDB-lite"/>
    </source>
</evidence>
<organism evidence="7 8">
    <name type="scientific">Streptomyces spectabilis</name>
    <dbReference type="NCBI Taxonomy" id="68270"/>
    <lineage>
        <taxon>Bacteria</taxon>
        <taxon>Bacillati</taxon>
        <taxon>Actinomycetota</taxon>
        <taxon>Actinomycetes</taxon>
        <taxon>Kitasatosporales</taxon>
        <taxon>Streptomycetaceae</taxon>
        <taxon>Streptomyces</taxon>
    </lineage>
</organism>
<dbReference type="Gene3D" id="3.40.920.10">
    <property type="entry name" value="Pyruvate-ferredoxin oxidoreductase, PFOR, domain III"/>
    <property type="match status" value="1"/>
</dbReference>
<dbReference type="SUPFAM" id="SSF52922">
    <property type="entry name" value="TK C-terminal domain-like"/>
    <property type="match status" value="1"/>
</dbReference>
<evidence type="ECO:0000313" key="7">
    <source>
        <dbReference type="EMBL" id="QEV61550.1"/>
    </source>
</evidence>
<dbReference type="InterPro" id="IPR022367">
    <property type="entry name" value="2-oxoacid/accept_OxRdtase_asu"/>
</dbReference>
<dbReference type="Pfam" id="PF01855">
    <property type="entry name" value="POR_N"/>
    <property type="match status" value="1"/>
</dbReference>
<dbReference type="EC" id="1.2.7.11" evidence="6"/>
<dbReference type="GO" id="GO:0006979">
    <property type="term" value="P:response to oxidative stress"/>
    <property type="evidence" value="ECO:0007669"/>
    <property type="project" value="TreeGrafter"/>
</dbReference>
<reference evidence="6 9" key="2">
    <citation type="submission" date="2020-08" db="EMBL/GenBank/DDBJ databases">
        <title>Genomic Encyclopedia of Type Strains, Phase III (KMG-III): the genomes of soil and plant-associated and newly described type strains.</title>
        <authorList>
            <person name="Whitman W."/>
        </authorList>
    </citation>
    <scope>NUCLEOTIDE SEQUENCE [LARGE SCALE GENOMIC DNA]</scope>
    <source>
        <strain evidence="6 9">CECT 3146</strain>
    </source>
</reference>
<dbReference type="AlphaFoldDB" id="A0A5P2XF11"/>
<reference evidence="7 8" key="1">
    <citation type="submission" date="2017-09" db="EMBL/GenBank/DDBJ databases">
        <authorList>
            <person name="Lee N."/>
            <person name="Cho B.-K."/>
        </authorList>
    </citation>
    <scope>NUCLEOTIDE SEQUENCE [LARGE SCALE GENOMIC DNA]</scope>
    <source>
        <strain evidence="7 8">ATCC 27465</strain>
    </source>
</reference>
<dbReference type="CDD" id="cd07034">
    <property type="entry name" value="TPP_PYR_PFOR_IOR-alpha_like"/>
    <property type="match status" value="1"/>
</dbReference>
<name>A0A5P2XF11_STRST</name>
<dbReference type="InterPro" id="IPR009014">
    <property type="entry name" value="Transketo_C/PFOR_II"/>
</dbReference>
<dbReference type="Pfam" id="PF17147">
    <property type="entry name" value="PFOR_II"/>
    <property type="match status" value="1"/>
</dbReference>
<feature type="domain" description="Pyruvate:ferredoxin oxidoreductase core" evidence="5">
    <location>
        <begin position="542"/>
        <end position="621"/>
    </location>
</feature>
<dbReference type="PANTHER" id="PTHR32154:SF20">
    <property type="entry name" value="2-OXOGLUTARATE OXIDOREDUCTASE SUBUNIT KORA"/>
    <property type="match status" value="1"/>
</dbReference>
<dbReference type="Gene3D" id="3.40.50.920">
    <property type="match status" value="1"/>
</dbReference>
<keyword evidence="1 6" id="KW-0560">Oxidoreductase</keyword>